<reference evidence="3" key="1">
    <citation type="journal article" date="2019" name="Int. J. Syst. Evol. Microbiol.">
        <title>The Global Catalogue of Microorganisms (GCM) 10K type strain sequencing project: providing services to taxonomists for standard genome sequencing and annotation.</title>
        <authorList>
            <consortium name="The Broad Institute Genomics Platform"/>
            <consortium name="The Broad Institute Genome Sequencing Center for Infectious Disease"/>
            <person name="Wu L."/>
            <person name="Ma J."/>
        </authorList>
    </citation>
    <scope>NUCLEOTIDE SEQUENCE [LARGE SCALE GENOMIC DNA]</scope>
    <source>
        <strain evidence="3">CGMCC 4.7020</strain>
    </source>
</reference>
<feature type="compositionally biased region" description="Low complexity" evidence="1">
    <location>
        <begin position="106"/>
        <end position="122"/>
    </location>
</feature>
<sequence length="122" mass="13392">MVGAAYDSLGYDGFHDWPLLQDRYTLAVLFEYAATLGLIGIEYVPPVGAREDYRDNWGADDLGHWLALMTRVAIIRMTRHSTLRAGLDRTGSNPLRGRGCASSEAPSGSPLQSSRSLRSSTF</sequence>
<accession>A0ABW3XNK6</accession>
<protein>
    <submittedName>
        <fullName evidence="2">Uncharacterized protein</fullName>
    </submittedName>
</protein>
<organism evidence="2 3">
    <name type="scientific">Streptomyces kaempferi</name>
    <dbReference type="NCBI Taxonomy" id="333725"/>
    <lineage>
        <taxon>Bacteria</taxon>
        <taxon>Bacillati</taxon>
        <taxon>Actinomycetota</taxon>
        <taxon>Actinomycetes</taxon>
        <taxon>Kitasatosporales</taxon>
        <taxon>Streptomycetaceae</taxon>
        <taxon>Streptomyces</taxon>
    </lineage>
</organism>
<evidence type="ECO:0000256" key="1">
    <source>
        <dbReference type="SAM" id="MobiDB-lite"/>
    </source>
</evidence>
<feature type="region of interest" description="Disordered" evidence="1">
    <location>
        <begin position="86"/>
        <end position="122"/>
    </location>
</feature>
<comment type="caution">
    <text evidence="2">The sequence shown here is derived from an EMBL/GenBank/DDBJ whole genome shotgun (WGS) entry which is preliminary data.</text>
</comment>
<dbReference type="EMBL" id="JBHTMM010000071">
    <property type="protein sequence ID" value="MFD1311177.1"/>
    <property type="molecule type" value="Genomic_DNA"/>
</dbReference>
<evidence type="ECO:0000313" key="3">
    <source>
        <dbReference type="Proteomes" id="UP001597058"/>
    </source>
</evidence>
<proteinExistence type="predicted"/>
<name>A0ABW3XNK6_9ACTN</name>
<dbReference type="RefSeq" id="WP_381237600.1">
    <property type="nucleotide sequence ID" value="NZ_JBHSKH010000050.1"/>
</dbReference>
<evidence type="ECO:0000313" key="2">
    <source>
        <dbReference type="EMBL" id="MFD1311177.1"/>
    </source>
</evidence>
<dbReference type="Proteomes" id="UP001597058">
    <property type="component" value="Unassembled WGS sequence"/>
</dbReference>
<gene>
    <name evidence="2" type="ORF">ACFQ5X_35835</name>
</gene>
<keyword evidence="3" id="KW-1185">Reference proteome</keyword>